<keyword evidence="2" id="KW-1185">Reference proteome</keyword>
<evidence type="ECO:0000313" key="2">
    <source>
        <dbReference type="Proteomes" id="UP000054845"/>
    </source>
</evidence>
<organism evidence="1 2">
    <name type="scientific">Ceraceosorus bombacis</name>
    <dbReference type="NCBI Taxonomy" id="401625"/>
    <lineage>
        <taxon>Eukaryota</taxon>
        <taxon>Fungi</taxon>
        <taxon>Dikarya</taxon>
        <taxon>Basidiomycota</taxon>
        <taxon>Ustilaginomycotina</taxon>
        <taxon>Exobasidiomycetes</taxon>
        <taxon>Ceraceosorales</taxon>
        <taxon>Ceraceosoraceae</taxon>
        <taxon>Ceraceosorus</taxon>
    </lineage>
</organism>
<evidence type="ECO:0000313" key="1">
    <source>
        <dbReference type="EMBL" id="CEH19000.1"/>
    </source>
</evidence>
<dbReference type="Proteomes" id="UP000054845">
    <property type="component" value="Unassembled WGS sequence"/>
</dbReference>
<sequence length="131" mass="14425">MQQARALPAKDAVLEDLDTLHLQTGEAICSGRKEEEEMIATLERFLSSAGIQVPSRSTSFRFEDVRKHHLALSRILGGRYVELSVAIVSQRKTSNRSASASASPSSARLAVPIWDFEKGLASVKFHKDMQA</sequence>
<proteinExistence type="predicted"/>
<name>A0A0P1BQS9_9BASI</name>
<accession>A0A0P1BQS9</accession>
<protein>
    <submittedName>
        <fullName evidence="1">Uncharacterized protein</fullName>
    </submittedName>
</protein>
<dbReference type="AlphaFoldDB" id="A0A0P1BQS9"/>
<reference evidence="1 2" key="1">
    <citation type="submission" date="2014-09" db="EMBL/GenBank/DDBJ databases">
        <authorList>
            <person name="Magalhaes I.L.F."/>
            <person name="Oliveira U."/>
            <person name="Santos F.R."/>
            <person name="Vidigal T.H.D.A."/>
            <person name="Brescovit A.D."/>
            <person name="Santos A.J."/>
        </authorList>
    </citation>
    <scope>NUCLEOTIDE SEQUENCE [LARGE SCALE GENOMIC DNA]</scope>
</reference>
<dbReference type="EMBL" id="CCYA01000276">
    <property type="protein sequence ID" value="CEH19000.1"/>
    <property type="molecule type" value="Genomic_DNA"/>
</dbReference>